<evidence type="ECO:0000313" key="4">
    <source>
        <dbReference type="EMBL" id="RDI63439.1"/>
    </source>
</evidence>
<reference evidence="4 5" key="1">
    <citation type="submission" date="2018-07" db="EMBL/GenBank/DDBJ databases">
        <title>Genomic Encyclopedia of Type Strains, Phase IV (KMG-IV): sequencing the most valuable type-strain genomes for metagenomic binning, comparative biology and taxonomic classification.</title>
        <authorList>
            <person name="Goeker M."/>
        </authorList>
    </citation>
    <scope>NUCLEOTIDE SEQUENCE [LARGE SCALE GENOMIC DNA]</scope>
    <source>
        <strain evidence="4 5">DSM 44290</strain>
    </source>
</reference>
<dbReference type="RefSeq" id="WP_068007152.1">
    <property type="nucleotide sequence ID" value="NZ_QQBC01000010.1"/>
</dbReference>
<dbReference type="Proteomes" id="UP000254869">
    <property type="component" value="Unassembled WGS sequence"/>
</dbReference>
<dbReference type="SUPFAM" id="SSF46689">
    <property type="entry name" value="Homeodomain-like"/>
    <property type="match status" value="1"/>
</dbReference>
<evidence type="ECO:0000259" key="3">
    <source>
        <dbReference type="PROSITE" id="PS50977"/>
    </source>
</evidence>
<dbReference type="EMBL" id="QQBC01000010">
    <property type="protein sequence ID" value="RDI63439.1"/>
    <property type="molecule type" value="Genomic_DNA"/>
</dbReference>
<dbReference type="InterPro" id="IPR050109">
    <property type="entry name" value="HTH-type_TetR-like_transc_reg"/>
</dbReference>
<evidence type="ECO:0000256" key="1">
    <source>
        <dbReference type="ARBA" id="ARBA00023125"/>
    </source>
</evidence>
<organism evidence="4 5">
    <name type="scientific">Nocardia pseudobrasiliensis</name>
    <dbReference type="NCBI Taxonomy" id="45979"/>
    <lineage>
        <taxon>Bacteria</taxon>
        <taxon>Bacillati</taxon>
        <taxon>Actinomycetota</taxon>
        <taxon>Actinomycetes</taxon>
        <taxon>Mycobacteriales</taxon>
        <taxon>Nocardiaceae</taxon>
        <taxon>Nocardia</taxon>
    </lineage>
</organism>
<keyword evidence="5" id="KW-1185">Reference proteome</keyword>
<dbReference type="STRING" id="1210086.GCA_001613105_07153"/>
<keyword evidence="1 2" id="KW-0238">DNA-binding</keyword>
<dbReference type="PANTHER" id="PTHR30055:SF153">
    <property type="entry name" value="HTH-TYPE TRANSCRIPTIONAL REPRESSOR RV3405C"/>
    <property type="match status" value="1"/>
</dbReference>
<gene>
    <name evidence="4" type="ORF">DFR76_110136</name>
</gene>
<sequence>MTRPGAPLPSLLRRAAGRAFAGARPAPDDADAAILDAALTVLARRGTRAATIAEVATVAGVGRATIFRRFTSKDDLFERALTREITTLLDTLAARLATIEDPTEQVAAGFALCLDLHRHPLLTTSPTELLQALTHGDRAPITLAHARITAHIAHAQSKNQLPQGNPSAQADALIHITLGYLLAPSLAADLSNPTAVAHLARVAIAPILTGPPPP</sequence>
<feature type="domain" description="HTH tetR-type" evidence="3">
    <location>
        <begin position="28"/>
        <end position="88"/>
    </location>
</feature>
<dbReference type="GO" id="GO:0003700">
    <property type="term" value="F:DNA-binding transcription factor activity"/>
    <property type="evidence" value="ECO:0007669"/>
    <property type="project" value="TreeGrafter"/>
</dbReference>
<comment type="caution">
    <text evidence="4">The sequence shown here is derived from an EMBL/GenBank/DDBJ whole genome shotgun (WGS) entry which is preliminary data.</text>
</comment>
<dbReference type="PANTHER" id="PTHR30055">
    <property type="entry name" value="HTH-TYPE TRANSCRIPTIONAL REGULATOR RUTR"/>
    <property type="match status" value="1"/>
</dbReference>
<evidence type="ECO:0000313" key="5">
    <source>
        <dbReference type="Proteomes" id="UP000254869"/>
    </source>
</evidence>
<dbReference type="InterPro" id="IPR009057">
    <property type="entry name" value="Homeodomain-like_sf"/>
</dbReference>
<accession>A0A370HY98</accession>
<dbReference type="PRINTS" id="PR00455">
    <property type="entry name" value="HTHTETR"/>
</dbReference>
<dbReference type="InterPro" id="IPR001647">
    <property type="entry name" value="HTH_TetR"/>
</dbReference>
<dbReference type="Gene3D" id="1.10.357.10">
    <property type="entry name" value="Tetracycline Repressor, domain 2"/>
    <property type="match status" value="1"/>
</dbReference>
<evidence type="ECO:0000256" key="2">
    <source>
        <dbReference type="PROSITE-ProRule" id="PRU00335"/>
    </source>
</evidence>
<dbReference type="PROSITE" id="PS50977">
    <property type="entry name" value="HTH_TETR_2"/>
    <property type="match status" value="1"/>
</dbReference>
<dbReference type="AlphaFoldDB" id="A0A370HY98"/>
<dbReference type="Pfam" id="PF00440">
    <property type="entry name" value="TetR_N"/>
    <property type="match status" value="1"/>
</dbReference>
<name>A0A370HY98_9NOCA</name>
<dbReference type="GO" id="GO:0000976">
    <property type="term" value="F:transcription cis-regulatory region binding"/>
    <property type="evidence" value="ECO:0007669"/>
    <property type="project" value="TreeGrafter"/>
</dbReference>
<proteinExistence type="predicted"/>
<feature type="DNA-binding region" description="H-T-H motif" evidence="2">
    <location>
        <begin position="51"/>
        <end position="70"/>
    </location>
</feature>
<protein>
    <submittedName>
        <fullName evidence="4">TetR family transcriptional regulator</fullName>
    </submittedName>
</protein>